<dbReference type="Proteomes" id="UP000236173">
    <property type="component" value="Unassembled WGS sequence"/>
</dbReference>
<dbReference type="InterPro" id="IPR020449">
    <property type="entry name" value="Tscrpt_reg_AraC-type_HTH"/>
</dbReference>
<dbReference type="SUPFAM" id="SSF46689">
    <property type="entry name" value="Homeodomain-like"/>
    <property type="match status" value="2"/>
</dbReference>
<dbReference type="InterPro" id="IPR018060">
    <property type="entry name" value="HTH_AraC"/>
</dbReference>
<dbReference type="InterPro" id="IPR009057">
    <property type="entry name" value="Homeodomain-like_sf"/>
</dbReference>
<accession>A0A2H5XE01</accession>
<dbReference type="SUPFAM" id="SSF51215">
    <property type="entry name" value="Regulatory protein AraC"/>
    <property type="match status" value="1"/>
</dbReference>
<keyword evidence="3" id="KW-0804">Transcription</keyword>
<evidence type="ECO:0000256" key="2">
    <source>
        <dbReference type="ARBA" id="ARBA00023125"/>
    </source>
</evidence>
<evidence type="ECO:0000313" key="6">
    <source>
        <dbReference type="Proteomes" id="UP000236173"/>
    </source>
</evidence>
<dbReference type="Pfam" id="PF02311">
    <property type="entry name" value="AraC_binding"/>
    <property type="match status" value="1"/>
</dbReference>
<keyword evidence="2" id="KW-0238">DNA-binding</keyword>
<feature type="domain" description="HTH araC/xylS-type" evidence="4">
    <location>
        <begin position="182"/>
        <end position="286"/>
    </location>
</feature>
<evidence type="ECO:0000256" key="1">
    <source>
        <dbReference type="ARBA" id="ARBA00023015"/>
    </source>
</evidence>
<dbReference type="PANTHER" id="PTHR43280:SF2">
    <property type="entry name" value="HTH-TYPE TRANSCRIPTIONAL REGULATOR EXSA"/>
    <property type="match status" value="1"/>
</dbReference>
<dbReference type="Gene3D" id="1.10.10.60">
    <property type="entry name" value="Homeodomain-like"/>
    <property type="match status" value="2"/>
</dbReference>
<keyword evidence="1" id="KW-0805">Transcription regulation</keyword>
<dbReference type="Pfam" id="PF12833">
    <property type="entry name" value="HTH_18"/>
    <property type="match status" value="1"/>
</dbReference>
<dbReference type="SMART" id="SM00342">
    <property type="entry name" value="HTH_ARAC"/>
    <property type="match status" value="1"/>
</dbReference>
<sequence>MLTRSRAHFLPYPEPGSLAEWGWVWDNAEIHFVGAWTRECLLGWYIAPRSLPHSVLVFVHEGRARWQIGSETVVASADTLLFIPEGVRHRADLLPPHPFCATFVHLTARVLGIQCILSLLGFPPKIDGAKSLAGAINELARLHALQPPGWKLRAQASVTELLLRCTHEYPYLFQPDAAPRDAKVLKWLCPAFQLLASTDGKVTVSDLARVVMCSPTHLRRLFQKVVGMSPQQWLLERRLRKAAQLLQTTDKTVQQIADECGFESLSHFSRYFKAKFGITPSQYRDLLGHTVGG</sequence>
<dbReference type="PRINTS" id="PR00032">
    <property type="entry name" value="HTHARAC"/>
</dbReference>
<dbReference type="GO" id="GO:0043565">
    <property type="term" value="F:sequence-specific DNA binding"/>
    <property type="evidence" value="ECO:0007669"/>
    <property type="project" value="InterPro"/>
</dbReference>
<protein>
    <submittedName>
        <fullName evidence="5">HTH-type transcriptional regulator CdhR</fullName>
    </submittedName>
</protein>
<gene>
    <name evidence="5" type="primary">cdhR_2</name>
    <name evidence="5" type="ORF">HRbin17_01934</name>
</gene>
<dbReference type="InterPro" id="IPR014710">
    <property type="entry name" value="RmlC-like_jellyroll"/>
</dbReference>
<name>A0A2H5XE01_9BACT</name>
<reference evidence="6" key="1">
    <citation type="submission" date="2017-09" db="EMBL/GenBank/DDBJ databases">
        <title>Metaegenomics of thermophilic ammonia-oxidizing enrichment culture.</title>
        <authorList>
            <person name="Kato S."/>
            <person name="Suzuki K."/>
        </authorList>
    </citation>
    <scope>NUCLEOTIDE SEQUENCE [LARGE SCALE GENOMIC DNA]</scope>
</reference>
<dbReference type="InterPro" id="IPR018062">
    <property type="entry name" value="HTH_AraC-typ_CS"/>
</dbReference>
<organism evidence="5 6">
    <name type="scientific">Candidatus Fervidibacter japonicus</name>
    <dbReference type="NCBI Taxonomy" id="2035412"/>
    <lineage>
        <taxon>Bacteria</taxon>
        <taxon>Candidatus Fervidibacterota</taxon>
        <taxon>Candidatus Fervidibacter</taxon>
    </lineage>
</organism>
<evidence type="ECO:0000259" key="4">
    <source>
        <dbReference type="PROSITE" id="PS01124"/>
    </source>
</evidence>
<dbReference type="PROSITE" id="PS00041">
    <property type="entry name" value="HTH_ARAC_FAMILY_1"/>
    <property type="match status" value="1"/>
</dbReference>
<dbReference type="PROSITE" id="PS01124">
    <property type="entry name" value="HTH_ARAC_FAMILY_2"/>
    <property type="match status" value="1"/>
</dbReference>
<proteinExistence type="predicted"/>
<dbReference type="AlphaFoldDB" id="A0A2H5XE01"/>
<evidence type="ECO:0000313" key="5">
    <source>
        <dbReference type="EMBL" id="GBC99410.1"/>
    </source>
</evidence>
<dbReference type="PANTHER" id="PTHR43280">
    <property type="entry name" value="ARAC-FAMILY TRANSCRIPTIONAL REGULATOR"/>
    <property type="match status" value="1"/>
</dbReference>
<dbReference type="EMBL" id="BEHT01000027">
    <property type="protein sequence ID" value="GBC99410.1"/>
    <property type="molecule type" value="Genomic_DNA"/>
</dbReference>
<dbReference type="InterPro" id="IPR003313">
    <property type="entry name" value="AraC-bd"/>
</dbReference>
<dbReference type="InterPro" id="IPR037923">
    <property type="entry name" value="HTH-like"/>
</dbReference>
<dbReference type="GO" id="GO:0003700">
    <property type="term" value="F:DNA-binding transcription factor activity"/>
    <property type="evidence" value="ECO:0007669"/>
    <property type="project" value="InterPro"/>
</dbReference>
<comment type="caution">
    <text evidence="5">The sequence shown here is derived from an EMBL/GenBank/DDBJ whole genome shotgun (WGS) entry which is preliminary data.</text>
</comment>
<evidence type="ECO:0000256" key="3">
    <source>
        <dbReference type="ARBA" id="ARBA00023163"/>
    </source>
</evidence>
<dbReference type="Gene3D" id="2.60.120.10">
    <property type="entry name" value="Jelly Rolls"/>
    <property type="match status" value="1"/>
</dbReference>